<protein>
    <submittedName>
        <fullName evidence="1">Uncharacterized protein</fullName>
    </submittedName>
</protein>
<accession>A0A423XLW0</accession>
<evidence type="ECO:0000313" key="1">
    <source>
        <dbReference type="EMBL" id="ROW17153.1"/>
    </source>
</evidence>
<dbReference type="Proteomes" id="UP000285146">
    <property type="component" value="Unassembled WGS sequence"/>
</dbReference>
<comment type="caution">
    <text evidence="1">The sequence shown here is derived from an EMBL/GenBank/DDBJ whole genome shotgun (WGS) entry which is preliminary data.</text>
</comment>
<evidence type="ECO:0000313" key="2">
    <source>
        <dbReference type="Proteomes" id="UP000285146"/>
    </source>
</evidence>
<reference evidence="1 2" key="1">
    <citation type="submission" date="2015-09" db="EMBL/GenBank/DDBJ databases">
        <title>Host preference determinants of Valsa canker pathogens revealed by comparative genomics.</title>
        <authorList>
            <person name="Yin Z."/>
            <person name="Huang L."/>
        </authorList>
    </citation>
    <scope>NUCLEOTIDE SEQUENCE [LARGE SCALE GENOMIC DNA]</scope>
    <source>
        <strain evidence="1 2">SXYLt</strain>
    </source>
</reference>
<sequence>MEPEACLDGTRANEVYIISDHLGFCGPNVLELCTRHADKVDSLCGDTCVNAVDTTTGLPADMYGLSHPREDGGFFILYNGTRCEQDTMYLRYAAQRVGTGPVRYVQATDIKPMEVSPFGSFRYFPVRAQAPST</sequence>
<gene>
    <name evidence="1" type="ORF">VPNG_01330</name>
</gene>
<dbReference type="AlphaFoldDB" id="A0A423XLW0"/>
<dbReference type="OrthoDB" id="5201595at2759"/>
<keyword evidence="2" id="KW-1185">Reference proteome</keyword>
<organism evidence="1 2">
    <name type="scientific">Cytospora leucostoma</name>
    <dbReference type="NCBI Taxonomy" id="1230097"/>
    <lineage>
        <taxon>Eukaryota</taxon>
        <taxon>Fungi</taxon>
        <taxon>Dikarya</taxon>
        <taxon>Ascomycota</taxon>
        <taxon>Pezizomycotina</taxon>
        <taxon>Sordariomycetes</taxon>
        <taxon>Sordariomycetidae</taxon>
        <taxon>Diaporthales</taxon>
        <taxon>Cytosporaceae</taxon>
        <taxon>Cytospora</taxon>
    </lineage>
</organism>
<dbReference type="EMBL" id="LKEB01000003">
    <property type="protein sequence ID" value="ROW17153.1"/>
    <property type="molecule type" value="Genomic_DNA"/>
</dbReference>
<name>A0A423XLW0_9PEZI</name>
<proteinExistence type="predicted"/>
<dbReference type="InParanoid" id="A0A423XLW0"/>